<evidence type="ECO:0000256" key="12">
    <source>
        <dbReference type="ARBA" id="ARBA00048800"/>
    </source>
</evidence>
<organism evidence="18 21">
    <name type="scientific">Loxostege sticticalis</name>
    <name type="common">Beet webworm moth</name>
    <dbReference type="NCBI Taxonomy" id="481309"/>
    <lineage>
        <taxon>Eukaryota</taxon>
        <taxon>Metazoa</taxon>
        <taxon>Ecdysozoa</taxon>
        <taxon>Arthropoda</taxon>
        <taxon>Hexapoda</taxon>
        <taxon>Insecta</taxon>
        <taxon>Pterygota</taxon>
        <taxon>Neoptera</taxon>
        <taxon>Endopterygota</taxon>
        <taxon>Lepidoptera</taxon>
        <taxon>Glossata</taxon>
        <taxon>Ditrysia</taxon>
        <taxon>Pyraloidea</taxon>
        <taxon>Crambidae</taxon>
        <taxon>Pyraustinae</taxon>
        <taxon>Loxostege</taxon>
    </lineage>
</organism>
<protein>
    <recommendedName>
        <fullName evidence="22">Androgen-induced gene 1 protein-like</fullName>
    </recommendedName>
</protein>
<dbReference type="GO" id="GO:0012505">
    <property type="term" value="C:endomembrane system"/>
    <property type="evidence" value="ECO:0007669"/>
    <property type="project" value="UniProtKB-SubCell"/>
</dbReference>
<dbReference type="Pfam" id="PF04750">
    <property type="entry name" value="Far-17a_AIG1"/>
    <property type="match status" value="1"/>
</dbReference>
<keyword evidence="4 17" id="KW-0812">Transmembrane</keyword>
<keyword evidence="20" id="KW-1185">Reference proteome</keyword>
<evidence type="ECO:0000256" key="7">
    <source>
        <dbReference type="ARBA" id="ARBA00047368"/>
    </source>
</evidence>
<comment type="subcellular location">
    <subcellularLocation>
        <location evidence="2">Endomembrane system</location>
        <topology evidence="2">Multi-pass membrane protein</topology>
    </subcellularLocation>
</comment>
<reference evidence="20 21" key="1">
    <citation type="submission" date="2024-06" db="EMBL/GenBank/DDBJ databases">
        <title>A chromosome-level genome assembly of beet webworm, Loxostege sticticalis.</title>
        <authorList>
            <person name="Zhang Y."/>
        </authorList>
    </citation>
    <scope>NUCLEOTIDE SEQUENCE [LARGE SCALE GENOMIC DNA]</scope>
    <source>
        <strain evidence="19">AQ026</strain>
        <strain evidence="18">AQ028</strain>
        <tissue evidence="18">Male pupae</tissue>
        <tissue evidence="19">Whole body</tissue>
    </source>
</reference>
<evidence type="ECO:0008006" key="22">
    <source>
        <dbReference type="Google" id="ProtNLM"/>
    </source>
</evidence>
<comment type="catalytic activity">
    <reaction evidence="8">
        <text>13-octadecanoyloxy-octadecanoate + H2O = 13-hydroxy-octadecanoate + octadecanoate + H(+)</text>
        <dbReference type="Rhea" id="RHEA:52084"/>
        <dbReference type="ChEBI" id="CHEBI:15377"/>
        <dbReference type="ChEBI" id="CHEBI:15378"/>
        <dbReference type="ChEBI" id="CHEBI:25629"/>
        <dbReference type="ChEBI" id="CHEBI:136304"/>
        <dbReference type="ChEBI" id="CHEBI:136335"/>
    </reaction>
    <physiologicalReaction direction="left-to-right" evidence="8">
        <dbReference type="Rhea" id="RHEA:52085"/>
    </physiologicalReaction>
</comment>
<gene>
    <name evidence="19" type="ORF">ABMA27_004990</name>
    <name evidence="18" type="ORF">ABMA28_005200</name>
</gene>
<dbReference type="PANTHER" id="PTHR10989:SF16">
    <property type="entry name" value="AT02829P-RELATED"/>
    <property type="match status" value="1"/>
</dbReference>
<evidence type="ECO:0000313" key="19">
    <source>
        <dbReference type="EMBL" id="KAL0871229.1"/>
    </source>
</evidence>
<evidence type="ECO:0000256" key="10">
    <source>
        <dbReference type="ARBA" id="ARBA00048680"/>
    </source>
</evidence>
<evidence type="ECO:0000256" key="8">
    <source>
        <dbReference type="ARBA" id="ARBA00047427"/>
    </source>
</evidence>
<dbReference type="PANTHER" id="PTHR10989">
    <property type="entry name" value="ANDROGEN-INDUCED PROTEIN 1-RELATED"/>
    <property type="match status" value="1"/>
</dbReference>
<evidence type="ECO:0000256" key="11">
    <source>
        <dbReference type="ARBA" id="ARBA00048701"/>
    </source>
</evidence>
<comment type="catalytic activity">
    <reaction evidence="15">
        <text>13-(9Z-hexadecenoyloxy)-octadecanoate + H2O = 13-hydroxy-octadecanoate + (9Z)-hexadecenoate + H(+)</text>
        <dbReference type="Rhea" id="RHEA:52076"/>
        <dbReference type="ChEBI" id="CHEBI:15377"/>
        <dbReference type="ChEBI" id="CHEBI:15378"/>
        <dbReference type="ChEBI" id="CHEBI:32372"/>
        <dbReference type="ChEBI" id="CHEBI:136304"/>
        <dbReference type="ChEBI" id="CHEBI:136315"/>
    </reaction>
    <physiologicalReaction direction="left-to-right" evidence="15">
        <dbReference type="Rhea" id="RHEA:52077"/>
    </physiologicalReaction>
</comment>
<comment type="catalytic activity">
    <reaction evidence="13">
        <text>9-octadecanoyloxy-octadecanoate + H2O = 9-hydroxy-octadecanoate + octadecanoate + H(+)</text>
        <dbReference type="Rhea" id="RHEA:52096"/>
        <dbReference type="ChEBI" id="CHEBI:15377"/>
        <dbReference type="ChEBI" id="CHEBI:15378"/>
        <dbReference type="ChEBI" id="CHEBI:25629"/>
        <dbReference type="ChEBI" id="CHEBI:136286"/>
        <dbReference type="ChEBI" id="CHEBI:136373"/>
    </reaction>
    <physiologicalReaction direction="left-to-right" evidence="13">
        <dbReference type="Rhea" id="RHEA:52097"/>
    </physiologicalReaction>
</comment>
<comment type="catalytic activity">
    <reaction evidence="16">
        <text>12-(9Z-hexadecenoyloxy)-octadecanoate + H2O = 12-hydroxyoctadecanoate + (9Z)-hexadecenoate + H(+)</text>
        <dbReference type="Rhea" id="RHEA:52072"/>
        <dbReference type="ChEBI" id="CHEBI:15377"/>
        <dbReference type="ChEBI" id="CHEBI:15378"/>
        <dbReference type="ChEBI" id="CHEBI:32372"/>
        <dbReference type="ChEBI" id="CHEBI:84201"/>
        <dbReference type="ChEBI" id="CHEBI:136312"/>
    </reaction>
    <physiologicalReaction direction="left-to-right" evidence="16">
        <dbReference type="Rhea" id="RHEA:52073"/>
    </physiologicalReaction>
</comment>
<evidence type="ECO:0000256" key="5">
    <source>
        <dbReference type="ARBA" id="ARBA00022989"/>
    </source>
</evidence>
<evidence type="ECO:0000256" key="14">
    <source>
        <dbReference type="ARBA" id="ARBA00049296"/>
    </source>
</evidence>
<evidence type="ECO:0000313" key="20">
    <source>
        <dbReference type="Proteomes" id="UP001549920"/>
    </source>
</evidence>
<evidence type="ECO:0000256" key="6">
    <source>
        <dbReference type="ARBA" id="ARBA00023136"/>
    </source>
</evidence>
<keyword evidence="6 17" id="KW-0472">Membrane</keyword>
<evidence type="ECO:0000256" key="3">
    <source>
        <dbReference type="ARBA" id="ARBA00009300"/>
    </source>
</evidence>
<evidence type="ECO:0000313" key="21">
    <source>
        <dbReference type="Proteomes" id="UP001549921"/>
    </source>
</evidence>
<comment type="similarity">
    <text evidence="3">Belongs to the AIG1 family.</text>
</comment>
<keyword evidence="5 17" id="KW-1133">Transmembrane helix</keyword>
<evidence type="ECO:0000256" key="4">
    <source>
        <dbReference type="ARBA" id="ARBA00022692"/>
    </source>
</evidence>
<evidence type="ECO:0000256" key="15">
    <source>
        <dbReference type="ARBA" id="ARBA00049322"/>
    </source>
</evidence>
<dbReference type="EMBL" id="JBEUOH010000017">
    <property type="protein sequence ID" value="KAL0871229.1"/>
    <property type="molecule type" value="Genomic_DNA"/>
</dbReference>
<comment type="catalytic activity">
    <reaction evidence="12">
        <text>9-(9Z-octadecenoyloxy)-octadecanoate + H2O = 9-hydroxy-octadecanoate + (9Z)-octadecenoate + H(+)</text>
        <dbReference type="Rhea" id="RHEA:52048"/>
        <dbReference type="ChEBI" id="CHEBI:15377"/>
        <dbReference type="ChEBI" id="CHEBI:15378"/>
        <dbReference type="ChEBI" id="CHEBI:30823"/>
        <dbReference type="ChEBI" id="CHEBI:136282"/>
        <dbReference type="ChEBI" id="CHEBI:136286"/>
    </reaction>
    <physiologicalReaction direction="left-to-right" evidence="12">
        <dbReference type="Rhea" id="RHEA:52049"/>
    </physiologicalReaction>
</comment>
<dbReference type="AlphaFoldDB" id="A0ABD0SPQ5"/>
<feature type="transmembrane region" description="Helical" evidence="17">
    <location>
        <begin position="124"/>
        <end position="143"/>
    </location>
</feature>
<feature type="transmembrane region" description="Helical" evidence="17">
    <location>
        <begin position="193"/>
        <end position="210"/>
    </location>
</feature>
<evidence type="ECO:0000256" key="9">
    <source>
        <dbReference type="ARBA" id="ARBA00047863"/>
    </source>
</evidence>
<comment type="catalytic activity">
    <reaction evidence="10">
        <text>12-octadecanoyloxy-octadecanoate + H2O = 12-hydroxyoctadecanoate + octadecanoate + H(+)</text>
        <dbReference type="Rhea" id="RHEA:52080"/>
        <dbReference type="ChEBI" id="CHEBI:15377"/>
        <dbReference type="ChEBI" id="CHEBI:15378"/>
        <dbReference type="ChEBI" id="CHEBI:25629"/>
        <dbReference type="ChEBI" id="CHEBI:84201"/>
        <dbReference type="ChEBI" id="CHEBI:136330"/>
    </reaction>
    <physiologicalReaction direction="left-to-right" evidence="10">
        <dbReference type="Rhea" id="RHEA:52081"/>
    </physiologicalReaction>
</comment>
<dbReference type="PROSITE" id="PS51257">
    <property type="entry name" value="PROKAR_LIPOPROTEIN"/>
    <property type="match status" value="1"/>
</dbReference>
<evidence type="ECO:0000256" key="13">
    <source>
        <dbReference type="ARBA" id="ARBA00049221"/>
    </source>
</evidence>
<comment type="catalytic activity">
    <reaction evidence="9">
        <text>9-hexadecanoyloxy-octadecanoate + H2O = 9-hydroxy-octadecanoate + hexadecanoate + H(+)</text>
        <dbReference type="Rhea" id="RHEA:52052"/>
        <dbReference type="ChEBI" id="CHEBI:7896"/>
        <dbReference type="ChEBI" id="CHEBI:15377"/>
        <dbReference type="ChEBI" id="CHEBI:15378"/>
        <dbReference type="ChEBI" id="CHEBI:83670"/>
        <dbReference type="ChEBI" id="CHEBI:136286"/>
    </reaction>
    <physiologicalReaction direction="left-to-right" evidence="9">
        <dbReference type="Rhea" id="RHEA:52053"/>
    </physiologicalReaction>
</comment>
<comment type="catalytic activity">
    <reaction evidence="14">
        <text>13-(9Z-octadecenoyloxy)-octadecanoate + H2O = 13-hydroxy-octadecanoate + (9Z)-octadecenoate + H(+)</text>
        <dbReference type="Rhea" id="RHEA:52064"/>
        <dbReference type="ChEBI" id="CHEBI:15377"/>
        <dbReference type="ChEBI" id="CHEBI:15378"/>
        <dbReference type="ChEBI" id="CHEBI:30823"/>
        <dbReference type="ChEBI" id="CHEBI:136303"/>
        <dbReference type="ChEBI" id="CHEBI:136304"/>
    </reaction>
    <physiologicalReaction direction="left-to-right" evidence="14">
        <dbReference type="Rhea" id="RHEA:52065"/>
    </physiologicalReaction>
</comment>
<comment type="caution">
    <text evidence="18">The sequence shown here is derived from an EMBL/GenBank/DDBJ whole genome shotgun (WGS) entry which is preliminary data.</text>
</comment>
<dbReference type="Proteomes" id="UP001549921">
    <property type="component" value="Unassembled WGS sequence"/>
</dbReference>
<comment type="catalytic activity">
    <reaction evidence="11">
        <text>12-(9Z-octadecenoyloxy)-octadecanoate + H2O = 12-hydroxyoctadecanoate + (9Z)-octadecenoate + H(+)</text>
        <dbReference type="Rhea" id="RHEA:52060"/>
        <dbReference type="ChEBI" id="CHEBI:15377"/>
        <dbReference type="ChEBI" id="CHEBI:15378"/>
        <dbReference type="ChEBI" id="CHEBI:30823"/>
        <dbReference type="ChEBI" id="CHEBI:84201"/>
        <dbReference type="ChEBI" id="CHEBI:136302"/>
    </reaction>
    <physiologicalReaction direction="left-to-right" evidence="11">
        <dbReference type="Rhea" id="RHEA:52061"/>
    </physiologicalReaction>
</comment>
<evidence type="ECO:0000256" key="16">
    <source>
        <dbReference type="ARBA" id="ARBA00049428"/>
    </source>
</evidence>
<comment type="catalytic activity">
    <reaction evidence="7">
        <text>12-hexadecanoyloxy-octadecanoate + H2O = 12-hydroxyoctadecanoate + hexadecanoate + H(+)</text>
        <dbReference type="Rhea" id="RHEA:52056"/>
        <dbReference type="ChEBI" id="CHEBI:7896"/>
        <dbReference type="ChEBI" id="CHEBI:15377"/>
        <dbReference type="ChEBI" id="CHEBI:15378"/>
        <dbReference type="ChEBI" id="CHEBI:83677"/>
        <dbReference type="ChEBI" id="CHEBI:84201"/>
    </reaction>
    <physiologicalReaction direction="left-to-right" evidence="7">
        <dbReference type="Rhea" id="RHEA:52057"/>
    </physiologicalReaction>
</comment>
<evidence type="ECO:0000313" key="18">
    <source>
        <dbReference type="EMBL" id="KAL0821787.1"/>
    </source>
</evidence>
<feature type="transmembrane region" description="Helical" evidence="17">
    <location>
        <begin position="155"/>
        <end position="173"/>
    </location>
</feature>
<accession>A0ABD0SPQ5</accession>
<feature type="transmembrane region" description="Helical" evidence="17">
    <location>
        <begin position="85"/>
        <end position="104"/>
    </location>
</feature>
<evidence type="ECO:0000256" key="17">
    <source>
        <dbReference type="SAM" id="Phobius"/>
    </source>
</evidence>
<feature type="transmembrane region" description="Helical" evidence="17">
    <location>
        <begin position="41"/>
        <end position="65"/>
    </location>
</feature>
<name>A0ABD0SPQ5_LOXSC</name>
<proteinExistence type="inferred from homology"/>
<dbReference type="Proteomes" id="UP001549920">
    <property type="component" value="Unassembled WGS sequence"/>
</dbReference>
<evidence type="ECO:0000256" key="2">
    <source>
        <dbReference type="ARBA" id="ARBA00004127"/>
    </source>
</evidence>
<comment type="catalytic activity">
    <reaction evidence="1">
        <text>9-(9Z-hexadecenoyloxy)-octadecanoate + H2O = (9Z)-hexadecenoate + 9-hydroxy-octadecanoate + H(+)</text>
        <dbReference type="Rhea" id="RHEA:52068"/>
        <dbReference type="ChEBI" id="CHEBI:15377"/>
        <dbReference type="ChEBI" id="CHEBI:15378"/>
        <dbReference type="ChEBI" id="CHEBI:32372"/>
        <dbReference type="ChEBI" id="CHEBI:136286"/>
        <dbReference type="ChEBI" id="CHEBI:136309"/>
    </reaction>
    <physiologicalReaction direction="left-to-right" evidence="1">
        <dbReference type="Rhea" id="RHEA:52069"/>
    </physiologicalReaction>
</comment>
<dbReference type="EMBL" id="JBEDNZ010000017">
    <property type="protein sequence ID" value="KAL0821787.1"/>
    <property type="molecule type" value="Genomic_DNA"/>
</dbReference>
<dbReference type="InterPro" id="IPR006838">
    <property type="entry name" value="ADTRP_AIG1"/>
</dbReference>
<evidence type="ECO:0000256" key="1">
    <source>
        <dbReference type="ARBA" id="ARBA00000923"/>
    </source>
</evidence>
<sequence length="234" mass="26887">MLKALFHLVGALHFFYGCYYDYTYVRIPSTSSTVTSFGGKFKYLTFLDAMVQTIYFTVALINDVIGNNEQTPSEKPLIRRVKDTIFSCLAFPLASFVGVVFWGIYAVDRELILPRSLDPYFPLWLNHVMHSNIVIFALIELVTSFRMYPTRKTGLSILSTFMFCYLIWIHIIYYKTGSWVYPILAVLNWPIKIIFYILSLGIVCGMYSIGDTLNTAVWSHEVEETVKAGKKKAK</sequence>